<comment type="pathway">
    <text evidence="1">Carbohydrate acid metabolism.</text>
</comment>
<accession>A0A6I4R6R4</accession>
<name>A0A6I4R6R4_9STRE</name>
<dbReference type="PANTHER" id="PTHR30246:SF1">
    <property type="entry name" value="2-DEHYDRO-3-DEOXY-6-PHOSPHOGALACTONATE ALDOLASE-RELATED"/>
    <property type="match status" value="1"/>
</dbReference>
<evidence type="ECO:0000256" key="3">
    <source>
        <dbReference type="ARBA" id="ARBA00011233"/>
    </source>
</evidence>
<gene>
    <name evidence="7" type="primary">eda</name>
    <name evidence="6" type="ORF">GGG87_00735</name>
    <name evidence="7" type="ORF">GGH11_00550</name>
</gene>
<evidence type="ECO:0000313" key="6">
    <source>
        <dbReference type="EMBL" id="MTB63536.1"/>
    </source>
</evidence>
<dbReference type="EC" id="4.1.3.16" evidence="7"/>
<dbReference type="NCBIfam" id="NF005119">
    <property type="entry name" value="PRK06552.1"/>
    <property type="match status" value="1"/>
</dbReference>
<evidence type="ECO:0000313" key="7">
    <source>
        <dbReference type="EMBL" id="MWV55486.1"/>
    </source>
</evidence>
<dbReference type="AlphaFoldDB" id="A0A6I4R6R4"/>
<dbReference type="EMBL" id="WUBJ01000001">
    <property type="protein sequence ID" value="MWV55486.1"/>
    <property type="molecule type" value="Genomic_DNA"/>
</dbReference>
<dbReference type="CDD" id="cd00452">
    <property type="entry name" value="KDPG_aldolase"/>
    <property type="match status" value="1"/>
</dbReference>
<dbReference type="NCBIfam" id="TIGR01182">
    <property type="entry name" value="eda"/>
    <property type="match status" value="1"/>
</dbReference>
<protein>
    <submittedName>
        <fullName evidence="7">Bifunctional 4-hydroxy-2-oxoglutarate aldolase/2-dehydro-3-deoxy-phosphogluconate aldolase</fullName>
        <ecNumber evidence="7">4.1.2.14</ecNumber>
        <ecNumber evidence="7">4.1.3.16</ecNumber>
    </submittedName>
</protein>
<evidence type="ECO:0000256" key="2">
    <source>
        <dbReference type="ARBA" id="ARBA00006906"/>
    </source>
</evidence>
<reference evidence="7 9" key="1">
    <citation type="submission" date="2019-10" db="EMBL/GenBank/DDBJ databases">
        <title>Streptococcis sp, isolated from the respiratory tract of Marmot.</title>
        <authorList>
            <person name="Zhang G."/>
        </authorList>
    </citation>
    <scope>NUCLEOTIDE SEQUENCE [LARGE SCALE GENOMIC DNA]</scope>
    <source>
        <strain evidence="7">Zg-70</strain>
        <strain evidence="9">zg-70</strain>
    </source>
</reference>
<dbReference type="SUPFAM" id="SSF51569">
    <property type="entry name" value="Aldolase"/>
    <property type="match status" value="1"/>
</dbReference>
<keyword evidence="4 7" id="KW-0456">Lyase</keyword>
<dbReference type="GO" id="GO:0008675">
    <property type="term" value="F:2-dehydro-3-deoxy-phosphogluconate aldolase activity"/>
    <property type="evidence" value="ECO:0007669"/>
    <property type="project" value="UniProtKB-EC"/>
</dbReference>
<evidence type="ECO:0000313" key="8">
    <source>
        <dbReference type="Proteomes" id="UP000435060"/>
    </source>
</evidence>
<organism evidence="7 9">
    <name type="scientific">Streptococcus zhangguiae</name>
    <dbReference type="NCBI Taxonomy" id="2664091"/>
    <lineage>
        <taxon>Bacteria</taxon>
        <taxon>Bacillati</taxon>
        <taxon>Bacillota</taxon>
        <taxon>Bacilli</taxon>
        <taxon>Lactobacillales</taxon>
        <taxon>Streptococcaceae</taxon>
        <taxon>Streptococcus</taxon>
    </lineage>
</organism>
<keyword evidence="8" id="KW-1185">Reference proteome</keyword>
<reference evidence="6 8" key="2">
    <citation type="submission" date="2019-11" db="EMBL/GenBank/DDBJ databases">
        <title>Streptococcis sp. isolated from the respiratory tract of Marmot.</title>
        <authorList>
            <person name="Zhang G."/>
        </authorList>
    </citation>
    <scope>NUCLEOTIDE SEQUENCE [LARGE SCALE GENOMIC DNA]</scope>
    <source>
        <strain evidence="6">Zg-86</strain>
        <strain evidence="8">zg-86</strain>
    </source>
</reference>
<dbReference type="Pfam" id="PF01081">
    <property type="entry name" value="Aldolase"/>
    <property type="match status" value="1"/>
</dbReference>
<evidence type="ECO:0000256" key="1">
    <source>
        <dbReference type="ARBA" id="ARBA00004761"/>
    </source>
</evidence>
<dbReference type="Gene3D" id="3.20.20.70">
    <property type="entry name" value="Aldolase class I"/>
    <property type="match status" value="1"/>
</dbReference>
<dbReference type="InterPro" id="IPR000887">
    <property type="entry name" value="Aldlse_KDPG_KHG"/>
</dbReference>
<proteinExistence type="inferred from homology"/>
<keyword evidence="5" id="KW-0119">Carbohydrate metabolism</keyword>
<comment type="similarity">
    <text evidence="2">Belongs to the KHG/KDPG aldolase family.</text>
</comment>
<dbReference type="EC" id="4.1.2.14" evidence="7"/>
<dbReference type="PANTHER" id="PTHR30246">
    <property type="entry name" value="2-KETO-3-DEOXY-6-PHOSPHOGLUCONATE ALDOLASE"/>
    <property type="match status" value="1"/>
</dbReference>
<dbReference type="RefSeq" id="WP_154607543.1">
    <property type="nucleotide sequence ID" value="NZ_CP072115.1"/>
</dbReference>
<dbReference type="InterPro" id="IPR013785">
    <property type="entry name" value="Aldolase_TIM"/>
</dbReference>
<comment type="subunit">
    <text evidence="3">Homotrimer.</text>
</comment>
<evidence type="ECO:0000256" key="5">
    <source>
        <dbReference type="ARBA" id="ARBA00023277"/>
    </source>
</evidence>
<comment type="caution">
    <text evidence="7">The sequence shown here is derived from an EMBL/GenBank/DDBJ whole genome shotgun (WGS) entry which is preliminary data.</text>
</comment>
<dbReference type="EMBL" id="WLCG01000001">
    <property type="protein sequence ID" value="MTB63536.1"/>
    <property type="molecule type" value="Genomic_DNA"/>
</dbReference>
<evidence type="ECO:0000313" key="9">
    <source>
        <dbReference type="Proteomes" id="UP000435423"/>
    </source>
</evidence>
<dbReference type="GO" id="GO:0008700">
    <property type="term" value="F:(R,S)-4-hydroxy-2-oxoglutarate aldolase activity"/>
    <property type="evidence" value="ECO:0007669"/>
    <property type="project" value="UniProtKB-EC"/>
</dbReference>
<evidence type="ECO:0000256" key="4">
    <source>
        <dbReference type="ARBA" id="ARBA00023239"/>
    </source>
</evidence>
<sequence>MGKSDTISTLRENKVVVVIRGATKEEGIRAAIACVDGGIKAIEVAYTNQYASEIIQELRTLYTNDLSVCIGAGTVLDAVTARQAILAGANYIVSPSFHLETAKICNLYTVPYIPGCMTLTEMTVALEAGSELVKLFPGSAFGPKYIAAIKAPLPQVGIMVTGGVSLENAAEWFQAGVDAVGIGGEFNTLASQGRYDKISEIAKQYRCLI</sequence>
<dbReference type="Proteomes" id="UP000435423">
    <property type="component" value="Unassembled WGS sequence"/>
</dbReference>
<dbReference type="Proteomes" id="UP000435060">
    <property type="component" value="Unassembled WGS sequence"/>
</dbReference>